<dbReference type="PANTHER" id="PTHR31794">
    <property type="entry name" value="AUXIN EFFLUX TRANSPORTER FAMILY PROTEIN (EUROFUNG)"/>
    <property type="match status" value="1"/>
</dbReference>
<dbReference type="AlphaFoldDB" id="A0A0C3PKG4"/>
<feature type="compositionally biased region" description="Polar residues" evidence="5">
    <location>
        <begin position="280"/>
        <end position="290"/>
    </location>
</feature>
<feature type="region of interest" description="Disordered" evidence="5">
    <location>
        <begin position="391"/>
        <end position="434"/>
    </location>
</feature>
<dbReference type="EMBL" id="KN831956">
    <property type="protein sequence ID" value="KIO08729.1"/>
    <property type="molecule type" value="Genomic_DNA"/>
</dbReference>
<evidence type="ECO:0000256" key="6">
    <source>
        <dbReference type="SAM" id="Phobius"/>
    </source>
</evidence>
<feature type="transmembrane region" description="Helical" evidence="6">
    <location>
        <begin position="583"/>
        <end position="603"/>
    </location>
</feature>
<dbReference type="FunCoup" id="A0A0C3PKG4">
    <property type="interactions" value="27"/>
</dbReference>
<dbReference type="InterPro" id="IPR004776">
    <property type="entry name" value="Mem_transp_PIN-like"/>
</dbReference>
<gene>
    <name evidence="7" type="ORF">M404DRAFT_996964</name>
</gene>
<sequence>MHIANTPVLPLLYTVFQSIFQVFLLCLTGYYLSWKGITDKRTQRTLNSINVFLFTPALLFSKVAFFLSLEKLRELWVIPLFFLLVSGLSGLIANVFARICYLKRSQRNFAIAASMFMNSNSLPVALMQSLVATVPGLKWTPDDDQDAMFGRALTYLVVFSTLGMMLRWSYGVQLLSHADTEEPELIDQAASGRPGESGANKKIWIQSPTPETGSRGSAQNALQAQIYPRYRHREFAAHLPPAGFGEEISSSTPLHASSDSDLETDSDETLVVHPLPGPSHLSNTTYTPSSHDYAIDAPSRSTTARERLPSYRTISLSQPLRTLIQRIRIPTPPPPLFASLLALLLTLPPFQPMLKSDLVAPVKGALDSAGACSVPLTLVVLGGWFWEDNGKEGKDAKRRHSSGADDGSMTESTGHETRIPGVPGRADDESELEQDGIERELRENHDSTHIQTRRRQVLACGSVEPLVARDRTQEEAQHGVSRRDSGNISRSPSLSSLFSVLQDIWKMTPVSGRRRRRGPIHLADDDDEQDRDVDIEAGEHAIWRMRSSTSLNGKQTGGHTDAIVDNDPTKAVRPTPPPGETTTVVVTLLSRMILTPLLILPLMAFLKIRGDGEGGIKVFDDPVFIVATILLVASPPALTLAQISQRAAAESKPKPELEVTPATTASTSSGPTPAPSDISTAASAPAPVSPPTSPTLTGASSSEANSPFERLISRTVFWAYCVVTPPVTIACVLIGMVFMSL</sequence>
<evidence type="ECO:0000313" key="7">
    <source>
        <dbReference type="EMBL" id="KIO08729.1"/>
    </source>
</evidence>
<dbReference type="Pfam" id="PF03547">
    <property type="entry name" value="Mem_trans"/>
    <property type="match status" value="1"/>
</dbReference>
<name>A0A0C3PKG4_PISTI</name>
<proteinExistence type="predicted"/>
<feature type="transmembrane region" description="Helical" evidence="6">
    <location>
        <begin position="152"/>
        <end position="170"/>
    </location>
</feature>
<organism evidence="7 8">
    <name type="scientific">Pisolithus tinctorius Marx 270</name>
    <dbReference type="NCBI Taxonomy" id="870435"/>
    <lineage>
        <taxon>Eukaryota</taxon>
        <taxon>Fungi</taxon>
        <taxon>Dikarya</taxon>
        <taxon>Basidiomycota</taxon>
        <taxon>Agaricomycotina</taxon>
        <taxon>Agaricomycetes</taxon>
        <taxon>Agaricomycetidae</taxon>
        <taxon>Boletales</taxon>
        <taxon>Sclerodermatineae</taxon>
        <taxon>Pisolithaceae</taxon>
        <taxon>Pisolithus</taxon>
    </lineage>
</organism>
<feature type="transmembrane region" description="Helical" evidence="6">
    <location>
        <begin position="75"/>
        <end position="97"/>
    </location>
</feature>
<evidence type="ECO:0000313" key="8">
    <source>
        <dbReference type="Proteomes" id="UP000054217"/>
    </source>
</evidence>
<feature type="compositionally biased region" description="Low complexity" evidence="5">
    <location>
        <begin position="660"/>
        <end position="686"/>
    </location>
</feature>
<evidence type="ECO:0000256" key="5">
    <source>
        <dbReference type="SAM" id="MobiDB-lite"/>
    </source>
</evidence>
<feature type="transmembrane region" description="Helical" evidence="6">
    <location>
        <begin position="12"/>
        <end position="34"/>
    </location>
</feature>
<keyword evidence="3 6" id="KW-1133">Transmembrane helix</keyword>
<reference evidence="7 8" key="1">
    <citation type="submission" date="2014-04" db="EMBL/GenBank/DDBJ databases">
        <authorList>
            <consortium name="DOE Joint Genome Institute"/>
            <person name="Kuo A."/>
            <person name="Kohler A."/>
            <person name="Costa M.D."/>
            <person name="Nagy L.G."/>
            <person name="Floudas D."/>
            <person name="Copeland A."/>
            <person name="Barry K.W."/>
            <person name="Cichocki N."/>
            <person name="Veneault-Fourrey C."/>
            <person name="LaButti K."/>
            <person name="Lindquist E.A."/>
            <person name="Lipzen A."/>
            <person name="Lundell T."/>
            <person name="Morin E."/>
            <person name="Murat C."/>
            <person name="Sun H."/>
            <person name="Tunlid A."/>
            <person name="Henrissat B."/>
            <person name="Grigoriev I.V."/>
            <person name="Hibbett D.S."/>
            <person name="Martin F."/>
            <person name="Nordberg H.P."/>
            <person name="Cantor M.N."/>
            <person name="Hua S.X."/>
        </authorList>
    </citation>
    <scope>NUCLEOTIDE SEQUENCE [LARGE SCALE GENOMIC DNA]</scope>
    <source>
        <strain evidence="7 8">Marx 270</strain>
    </source>
</reference>
<feature type="compositionally biased region" description="Basic and acidic residues" evidence="5">
    <location>
        <begin position="467"/>
        <end position="485"/>
    </location>
</feature>
<dbReference type="PANTHER" id="PTHR31794:SF2">
    <property type="entry name" value="AUXIN EFFLUX TRANSPORTER FAMILY PROTEIN (EUROFUNG)"/>
    <property type="match status" value="1"/>
</dbReference>
<protein>
    <recommendedName>
        <fullName evidence="9">Auxin efflux carrier</fullName>
    </recommendedName>
</protein>
<evidence type="ECO:0000256" key="1">
    <source>
        <dbReference type="ARBA" id="ARBA00004141"/>
    </source>
</evidence>
<accession>A0A0C3PKG4</accession>
<dbReference type="HOGENOM" id="CLU_026460_0_0_1"/>
<dbReference type="GO" id="GO:0005783">
    <property type="term" value="C:endoplasmic reticulum"/>
    <property type="evidence" value="ECO:0007669"/>
    <property type="project" value="TreeGrafter"/>
</dbReference>
<feature type="compositionally biased region" description="Polar residues" evidence="5">
    <location>
        <begin position="206"/>
        <end position="220"/>
    </location>
</feature>
<dbReference type="Proteomes" id="UP000054217">
    <property type="component" value="Unassembled WGS sequence"/>
</dbReference>
<evidence type="ECO:0008006" key="9">
    <source>
        <dbReference type="Google" id="ProtNLM"/>
    </source>
</evidence>
<reference evidence="8" key="2">
    <citation type="submission" date="2015-01" db="EMBL/GenBank/DDBJ databases">
        <title>Evolutionary Origins and Diversification of the Mycorrhizal Mutualists.</title>
        <authorList>
            <consortium name="DOE Joint Genome Institute"/>
            <consortium name="Mycorrhizal Genomics Consortium"/>
            <person name="Kohler A."/>
            <person name="Kuo A."/>
            <person name="Nagy L.G."/>
            <person name="Floudas D."/>
            <person name="Copeland A."/>
            <person name="Barry K.W."/>
            <person name="Cichocki N."/>
            <person name="Veneault-Fourrey C."/>
            <person name="LaButti K."/>
            <person name="Lindquist E.A."/>
            <person name="Lipzen A."/>
            <person name="Lundell T."/>
            <person name="Morin E."/>
            <person name="Murat C."/>
            <person name="Riley R."/>
            <person name="Ohm R."/>
            <person name="Sun H."/>
            <person name="Tunlid A."/>
            <person name="Henrissat B."/>
            <person name="Grigoriev I.V."/>
            <person name="Hibbett D.S."/>
            <person name="Martin F."/>
        </authorList>
    </citation>
    <scope>NUCLEOTIDE SEQUENCE [LARGE SCALE GENOMIC DNA]</scope>
    <source>
        <strain evidence="8">Marx 270</strain>
    </source>
</reference>
<evidence type="ECO:0000256" key="4">
    <source>
        <dbReference type="ARBA" id="ARBA00023136"/>
    </source>
</evidence>
<keyword evidence="8" id="KW-1185">Reference proteome</keyword>
<feature type="region of interest" description="Disordered" evidence="5">
    <location>
        <begin position="649"/>
        <end position="704"/>
    </location>
</feature>
<evidence type="ECO:0000256" key="2">
    <source>
        <dbReference type="ARBA" id="ARBA00022692"/>
    </source>
</evidence>
<feature type="transmembrane region" description="Helical" evidence="6">
    <location>
        <begin position="109"/>
        <end position="132"/>
    </location>
</feature>
<feature type="region of interest" description="Disordered" evidence="5">
    <location>
        <begin position="242"/>
        <end position="306"/>
    </location>
</feature>
<feature type="transmembrane region" description="Helical" evidence="6">
    <location>
        <begin position="717"/>
        <end position="739"/>
    </location>
</feature>
<dbReference type="OrthoDB" id="2499604at2759"/>
<feature type="transmembrane region" description="Helical" evidence="6">
    <location>
        <begin position="623"/>
        <end position="643"/>
    </location>
</feature>
<comment type="subcellular location">
    <subcellularLocation>
        <location evidence="1">Membrane</location>
        <topology evidence="1">Multi-pass membrane protein</topology>
    </subcellularLocation>
</comment>
<feature type="region of interest" description="Disordered" evidence="5">
    <location>
        <begin position="550"/>
        <end position="579"/>
    </location>
</feature>
<keyword evidence="2 6" id="KW-0812">Transmembrane</keyword>
<dbReference type="STRING" id="870435.A0A0C3PKG4"/>
<feature type="region of interest" description="Disordered" evidence="5">
    <location>
        <begin position="466"/>
        <end position="493"/>
    </location>
</feature>
<dbReference type="GO" id="GO:0055085">
    <property type="term" value="P:transmembrane transport"/>
    <property type="evidence" value="ECO:0007669"/>
    <property type="project" value="InterPro"/>
</dbReference>
<keyword evidence="4 6" id="KW-0472">Membrane</keyword>
<evidence type="ECO:0000256" key="3">
    <source>
        <dbReference type="ARBA" id="ARBA00022989"/>
    </source>
</evidence>
<dbReference type="GO" id="GO:0016020">
    <property type="term" value="C:membrane"/>
    <property type="evidence" value="ECO:0007669"/>
    <property type="project" value="UniProtKB-SubCell"/>
</dbReference>
<feature type="transmembrane region" description="Helical" evidence="6">
    <location>
        <begin position="46"/>
        <end position="69"/>
    </location>
</feature>
<feature type="region of interest" description="Disordered" evidence="5">
    <location>
        <begin position="189"/>
        <end position="220"/>
    </location>
</feature>
<dbReference type="InParanoid" id="A0A0C3PKG4"/>